<evidence type="ECO:0000256" key="1">
    <source>
        <dbReference type="SAM" id="Phobius"/>
    </source>
</evidence>
<protein>
    <submittedName>
        <fullName evidence="3">Hypothetical_protein</fullName>
    </submittedName>
</protein>
<keyword evidence="1" id="KW-1133">Transmembrane helix</keyword>
<organism evidence="2">
    <name type="scientific">Hexamita inflata</name>
    <dbReference type="NCBI Taxonomy" id="28002"/>
    <lineage>
        <taxon>Eukaryota</taxon>
        <taxon>Metamonada</taxon>
        <taxon>Diplomonadida</taxon>
        <taxon>Hexamitidae</taxon>
        <taxon>Hexamitinae</taxon>
        <taxon>Hexamita</taxon>
    </lineage>
</organism>
<dbReference type="EMBL" id="CAXDID020000646">
    <property type="protein sequence ID" value="CAL6108163.1"/>
    <property type="molecule type" value="Genomic_DNA"/>
</dbReference>
<keyword evidence="1" id="KW-0472">Membrane</keyword>
<reference evidence="3 4" key="2">
    <citation type="submission" date="2024-07" db="EMBL/GenBank/DDBJ databases">
        <authorList>
            <person name="Akdeniz Z."/>
        </authorList>
    </citation>
    <scope>NUCLEOTIDE SEQUENCE [LARGE SCALE GENOMIC DNA]</scope>
</reference>
<evidence type="ECO:0000313" key="2">
    <source>
        <dbReference type="EMBL" id="CAI9925218.1"/>
    </source>
</evidence>
<comment type="caution">
    <text evidence="2">The sequence shown here is derived from an EMBL/GenBank/DDBJ whole genome shotgun (WGS) entry which is preliminary data.</text>
</comment>
<feature type="transmembrane region" description="Helical" evidence="1">
    <location>
        <begin position="49"/>
        <end position="69"/>
    </location>
</feature>
<evidence type="ECO:0000313" key="4">
    <source>
        <dbReference type="Proteomes" id="UP001642409"/>
    </source>
</evidence>
<keyword evidence="4" id="KW-1185">Reference proteome</keyword>
<accession>A0AA86NTQ7</accession>
<reference evidence="2" key="1">
    <citation type="submission" date="2023-06" db="EMBL/GenBank/DDBJ databases">
        <authorList>
            <person name="Kurt Z."/>
        </authorList>
    </citation>
    <scope>NUCLEOTIDE SEQUENCE</scope>
</reference>
<dbReference type="Proteomes" id="UP001642409">
    <property type="component" value="Unassembled WGS sequence"/>
</dbReference>
<evidence type="ECO:0000313" key="3">
    <source>
        <dbReference type="EMBL" id="CAL6108163.1"/>
    </source>
</evidence>
<keyword evidence="1" id="KW-0812">Transmembrane</keyword>
<dbReference type="AlphaFoldDB" id="A0AA86NTQ7"/>
<gene>
    <name evidence="2" type="ORF">HINF_LOCUS12863</name>
    <name evidence="3" type="ORF">HINF_LOCUS74835</name>
</gene>
<sequence length="197" mass="23036">MLIYFDFSECYFACQNGYCTKIAEQDYKSNSWSYECVQYETHHNNSKKLLLLLLIPLAVIIINLTFCCLKMKEKKIRIQRAHAQKRAQVLVKTQTAQVNQTKVLPEQIVTLPNGQVGVFLPLTQPQQEQVRQVQYLQVPQFYQPQPIQQIYQPLRIVQEQVRQVQSIPTQSNFQESHSPEQRIPQYISMPIMPAIPQ</sequence>
<dbReference type="EMBL" id="CATOUU010000337">
    <property type="protein sequence ID" value="CAI9925218.1"/>
    <property type="molecule type" value="Genomic_DNA"/>
</dbReference>
<proteinExistence type="predicted"/>
<name>A0AA86NTQ7_9EUKA</name>